<comment type="cofactor">
    <cofactor evidence="2">
        <name>FAD</name>
        <dbReference type="ChEBI" id="CHEBI:57692"/>
    </cofactor>
</comment>
<dbReference type="Gene3D" id="3.10.20.30">
    <property type="match status" value="1"/>
</dbReference>
<dbReference type="Gene3D" id="2.40.30.10">
    <property type="entry name" value="Translation factors"/>
    <property type="match status" value="1"/>
</dbReference>
<dbReference type="InterPro" id="IPR036010">
    <property type="entry name" value="2Fe-2S_ferredoxin-like_sf"/>
</dbReference>
<evidence type="ECO:0000256" key="15">
    <source>
        <dbReference type="ARBA" id="ARBA00048649"/>
    </source>
</evidence>
<dbReference type="CDD" id="cd06184">
    <property type="entry name" value="flavohem_like_fad_nad_binding"/>
    <property type="match status" value="1"/>
</dbReference>
<evidence type="ECO:0000256" key="2">
    <source>
        <dbReference type="ARBA" id="ARBA00001974"/>
    </source>
</evidence>
<evidence type="ECO:0000313" key="22">
    <source>
        <dbReference type="Proteomes" id="UP000216113"/>
    </source>
</evidence>
<dbReference type="InterPro" id="IPR039261">
    <property type="entry name" value="FNR_nucleotide-bd"/>
</dbReference>
<dbReference type="SUPFAM" id="SSF52343">
    <property type="entry name" value="Ferredoxin reductase-like, C-terminal NADP-linked domain"/>
    <property type="match status" value="1"/>
</dbReference>
<keyword evidence="5" id="KW-0349">Heme</keyword>
<keyword evidence="6" id="KW-0285">Flavoprotein</keyword>
<evidence type="ECO:0000256" key="4">
    <source>
        <dbReference type="ARBA" id="ARBA00012229"/>
    </source>
</evidence>
<evidence type="ECO:0000313" key="21">
    <source>
        <dbReference type="EMBL" id="OZY39682.1"/>
    </source>
</evidence>
<evidence type="ECO:0000259" key="19">
    <source>
        <dbReference type="PROSITE" id="PS51384"/>
    </source>
</evidence>
<dbReference type="SUPFAM" id="SSF54292">
    <property type="entry name" value="2Fe-2S ferredoxin-like"/>
    <property type="match status" value="1"/>
</dbReference>
<dbReference type="PRINTS" id="PR00409">
    <property type="entry name" value="PHDIOXRDTASE"/>
</dbReference>
<dbReference type="InterPro" id="IPR001433">
    <property type="entry name" value="OxRdtase_FAD/NAD-bd"/>
</dbReference>
<evidence type="ECO:0000313" key="23">
    <source>
        <dbReference type="Proteomes" id="UP001212337"/>
    </source>
</evidence>
<dbReference type="GeneID" id="89546472"/>
<gene>
    <name evidence="21" type="ORF">CJF43_21715</name>
    <name evidence="20" type="ORF">PI499_20360</name>
</gene>
<keyword evidence="8" id="KW-0479">Metal-binding</keyword>
<evidence type="ECO:0000256" key="1">
    <source>
        <dbReference type="ARBA" id="ARBA00001970"/>
    </source>
</evidence>
<evidence type="ECO:0000256" key="17">
    <source>
        <dbReference type="ARBA" id="ARBA00061434"/>
    </source>
</evidence>
<dbReference type="InterPro" id="IPR017938">
    <property type="entry name" value="Riboflavin_synthase-like_b-brl"/>
</dbReference>
<comment type="cofactor">
    <cofactor evidence="1">
        <name>heme b</name>
        <dbReference type="ChEBI" id="CHEBI:60344"/>
    </cofactor>
</comment>
<evidence type="ECO:0000313" key="20">
    <source>
        <dbReference type="EMBL" id="MDA7024220.1"/>
    </source>
</evidence>
<protein>
    <recommendedName>
        <fullName evidence="4">nitric oxide dioxygenase</fullName>
        <ecNumber evidence="4">1.14.12.17</ecNumber>
    </recommendedName>
</protein>
<evidence type="ECO:0000256" key="8">
    <source>
        <dbReference type="ARBA" id="ARBA00022723"/>
    </source>
</evidence>
<feature type="domain" description="FAD-binding FR-type" evidence="19">
    <location>
        <begin position="6"/>
        <end position="120"/>
    </location>
</feature>
<dbReference type="GO" id="GO:0046872">
    <property type="term" value="F:metal ion binding"/>
    <property type="evidence" value="ECO:0007669"/>
    <property type="project" value="UniProtKB-KW"/>
</dbReference>
<evidence type="ECO:0000256" key="14">
    <source>
        <dbReference type="ARBA" id="ARBA00023027"/>
    </source>
</evidence>
<reference evidence="20 23" key="2">
    <citation type="submission" date="2023-01" db="EMBL/GenBank/DDBJ databases">
        <title>Effects of deletion of Siderophore biosynthase gene in Pseudomonas fragi on quorum sensing and spoliage ability.</title>
        <authorList>
            <person name="Cui F."/>
            <person name="Wang D."/>
            <person name="Liu J."/>
            <person name="Wang Q."/>
            <person name="Li T."/>
            <person name="Li J."/>
        </authorList>
    </citation>
    <scope>NUCLEOTIDE SEQUENCE [LARGE SCALE GENOMIC DNA]</scope>
    <source>
        <strain evidence="20 23">MS-10</strain>
    </source>
</reference>
<comment type="catalytic activity">
    <reaction evidence="16">
        <text>2 nitric oxide + NADPH + 2 O2 = 2 nitrate + NADP(+) + H(+)</text>
        <dbReference type="Rhea" id="RHEA:19465"/>
        <dbReference type="ChEBI" id="CHEBI:15378"/>
        <dbReference type="ChEBI" id="CHEBI:15379"/>
        <dbReference type="ChEBI" id="CHEBI:16480"/>
        <dbReference type="ChEBI" id="CHEBI:17632"/>
        <dbReference type="ChEBI" id="CHEBI:57783"/>
        <dbReference type="ChEBI" id="CHEBI:58349"/>
        <dbReference type="EC" id="1.14.12.17"/>
    </reaction>
</comment>
<reference evidence="21 22" key="1">
    <citation type="submission" date="2017-08" db="EMBL/GenBank/DDBJ databases">
        <title>Genomic and metabolic characterisation of spoilage-associated Pseudomonas species.</title>
        <authorList>
            <person name="Stanborough T."/>
            <person name="Fegan N."/>
            <person name="Powell S.M."/>
            <person name="Singh T."/>
            <person name="Tamplin M.L."/>
            <person name="Chandry P.S."/>
        </authorList>
    </citation>
    <scope>NUCLEOTIDE SEQUENCE [LARGE SCALE GENOMIC DNA]</scope>
    <source>
        <strain evidence="21 22">F1820</strain>
    </source>
</reference>
<dbReference type="Pfam" id="PF00970">
    <property type="entry name" value="FAD_binding_6"/>
    <property type="match status" value="1"/>
</dbReference>
<dbReference type="InterPro" id="IPR012675">
    <property type="entry name" value="Beta-grasp_dom_sf"/>
</dbReference>
<evidence type="ECO:0000256" key="13">
    <source>
        <dbReference type="ARBA" id="ARBA00023014"/>
    </source>
</evidence>
<evidence type="ECO:0000256" key="11">
    <source>
        <dbReference type="ARBA" id="ARBA00023002"/>
    </source>
</evidence>
<evidence type="ECO:0000256" key="6">
    <source>
        <dbReference type="ARBA" id="ARBA00022630"/>
    </source>
</evidence>
<comment type="catalytic activity">
    <reaction evidence="15">
        <text>2 nitric oxide + NADH + 2 O2 = 2 nitrate + NAD(+) + H(+)</text>
        <dbReference type="Rhea" id="RHEA:19469"/>
        <dbReference type="ChEBI" id="CHEBI:15378"/>
        <dbReference type="ChEBI" id="CHEBI:15379"/>
        <dbReference type="ChEBI" id="CHEBI:16480"/>
        <dbReference type="ChEBI" id="CHEBI:17632"/>
        <dbReference type="ChEBI" id="CHEBI:57540"/>
        <dbReference type="ChEBI" id="CHEBI:57945"/>
        <dbReference type="EC" id="1.14.12.17"/>
    </reaction>
</comment>
<evidence type="ECO:0000256" key="7">
    <source>
        <dbReference type="ARBA" id="ARBA00022714"/>
    </source>
</evidence>
<accession>A0A266LQH1</accession>
<comment type="caution">
    <text evidence="21">The sequence shown here is derived from an EMBL/GenBank/DDBJ whole genome shotgun (WGS) entry which is preliminary data.</text>
</comment>
<dbReference type="Pfam" id="PF00111">
    <property type="entry name" value="Fer2"/>
    <property type="match status" value="1"/>
</dbReference>
<comment type="similarity">
    <text evidence="17">In the N-terminal section; belongs to the FAD-binding oxidoreductase type 6 family.</text>
</comment>
<proteinExistence type="inferred from homology"/>
<keyword evidence="10" id="KW-0521">NADP</keyword>
<dbReference type="Proteomes" id="UP000216113">
    <property type="component" value="Unassembled WGS sequence"/>
</dbReference>
<dbReference type="InterPro" id="IPR001041">
    <property type="entry name" value="2Fe-2S_ferredoxin-type"/>
</dbReference>
<evidence type="ECO:0000256" key="9">
    <source>
        <dbReference type="ARBA" id="ARBA00022827"/>
    </source>
</evidence>
<dbReference type="EC" id="1.14.12.17" evidence="4"/>
<comment type="similarity">
    <text evidence="3">In the C-terminal section; belongs to the flavoprotein pyridine nucleotide cytochrome reductase family.</text>
</comment>
<dbReference type="GO" id="GO:0008941">
    <property type="term" value="F:nitric oxide dioxygenase NAD(P)H activity"/>
    <property type="evidence" value="ECO:0007669"/>
    <property type="project" value="UniProtKB-EC"/>
</dbReference>
<evidence type="ECO:0000259" key="18">
    <source>
        <dbReference type="PROSITE" id="PS51085"/>
    </source>
</evidence>
<name>A0A266LQH1_PSEFR</name>
<keyword evidence="9" id="KW-0274">FAD</keyword>
<evidence type="ECO:0000256" key="3">
    <source>
        <dbReference type="ARBA" id="ARBA00006401"/>
    </source>
</evidence>
<feature type="domain" description="2Fe-2S ferredoxin-type" evidence="18">
    <location>
        <begin position="283"/>
        <end position="367"/>
    </location>
</feature>
<dbReference type="InterPro" id="IPR050415">
    <property type="entry name" value="MRET"/>
</dbReference>
<sequence>MSSQPQGFKAWRVIEKTPESAVITSFVLAPQDGPAPMDFRPGQFLTVRLVLGDGTRVLRNYSVSALTDNPLQVRISVKREPAPFDRQDLPAGQGSNHLHDGVRVGDVLDIAGPSGTFVLDEQSPRPVVLFSGGVGLTPMLSMLHRLSGQSMRPVHFLHACENGAVHGFRDEVLALADRRPGIEVHFCYRNPSEADRDRFHSQGLISRQTLQSLLPLDDYDIYLCGPRLFMQANWRLLRSLGVARERIHYEFFGPATVLEEDDVSPAPPPEPTLSEPVAKDGAVSVCFMPSGTRVAWDENCHSLLELAEQAGLTPAFNCRAGLCNTCQVSLREGTVEYFDDPLDAPQNGDILLCCTRPTSAITVQLRQ</sequence>
<keyword evidence="11" id="KW-0560">Oxidoreductase</keyword>
<evidence type="ECO:0000256" key="10">
    <source>
        <dbReference type="ARBA" id="ARBA00022857"/>
    </source>
</evidence>
<dbReference type="Proteomes" id="UP001212337">
    <property type="component" value="Unassembled WGS sequence"/>
</dbReference>
<dbReference type="EMBL" id="JAQJVI010000040">
    <property type="protein sequence ID" value="MDA7024220.1"/>
    <property type="molecule type" value="Genomic_DNA"/>
</dbReference>
<dbReference type="CDD" id="cd00207">
    <property type="entry name" value="fer2"/>
    <property type="match status" value="1"/>
</dbReference>
<dbReference type="SUPFAM" id="SSF63380">
    <property type="entry name" value="Riboflavin synthase domain-like"/>
    <property type="match status" value="1"/>
</dbReference>
<dbReference type="PANTHER" id="PTHR47354">
    <property type="entry name" value="NADH OXIDOREDUCTASE HCR"/>
    <property type="match status" value="1"/>
</dbReference>
<keyword evidence="7" id="KW-0001">2Fe-2S</keyword>
<dbReference type="PANTHER" id="PTHR47354:SF6">
    <property type="entry name" value="NADH OXIDOREDUCTASE HCR"/>
    <property type="match status" value="1"/>
</dbReference>
<dbReference type="InterPro" id="IPR017927">
    <property type="entry name" value="FAD-bd_FR_type"/>
</dbReference>
<evidence type="ECO:0000256" key="5">
    <source>
        <dbReference type="ARBA" id="ARBA00022617"/>
    </source>
</evidence>
<dbReference type="AlphaFoldDB" id="A0A266LQH1"/>
<organism evidence="21 22">
    <name type="scientific">Pseudomonas fragi</name>
    <dbReference type="NCBI Taxonomy" id="296"/>
    <lineage>
        <taxon>Bacteria</taxon>
        <taxon>Pseudomonadati</taxon>
        <taxon>Pseudomonadota</taxon>
        <taxon>Gammaproteobacteria</taxon>
        <taxon>Pseudomonadales</taxon>
        <taxon>Pseudomonadaceae</taxon>
        <taxon>Pseudomonas</taxon>
    </lineage>
</organism>
<keyword evidence="23" id="KW-1185">Reference proteome</keyword>
<evidence type="ECO:0000256" key="12">
    <source>
        <dbReference type="ARBA" id="ARBA00023004"/>
    </source>
</evidence>
<dbReference type="FunFam" id="3.40.50.80:FF:000010">
    <property type="entry name" value="Flavohemoprotein"/>
    <property type="match status" value="1"/>
</dbReference>
<dbReference type="Pfam" id="PF00175">
    <property type="entry name" value="NAD_binding_1"/>
    <property type="match status" value="1"/>
</dbReference>
<keyword evidence="14" id="KW-0520">NAD</keyword>
<dbReference type="GO" id="GO:0051537">
    <property type="term" value="F:2 iron, 2 sulfur cluster binding"/>
    <property type="evidence" value="ECO:0007669"/>
    <property type="project" value="UniProtKB-KW"/>
</dbReference>
<dbReference type="PROSITE" id="PS51384">
    <property type="entry name" value="FAD_FR"/>
    <property type="match status" value="1"/>
</dbReference>
<dbReference type="Gene3D" id="3.40.50.80">
    <property type="entry name" value="Nucleotide-binding domain of ferredoxin-NADP reductase (FNR) module"/>
    <property type="match status" value="1"/>
</dbReference>
<evidence type="ECO:0000256" key="16">
    <source>
        <dbReference type="ARBA" id="ARBA00049433"/>
    </source>
</evidence>
<keyword evidence="12" id="KW-0408">Iron</keyword>
<dbReference type="PROSITE" id="PS51085">
    <property type="entry name" value="2FE2S_FER_2"/>
    <property type="match status" value="1"/>
</dbReference>
<dbReference type="EMBL" id="NQKL01000024">
    <property type="protein sequence ID" value="OZY39682.1"/>
    <property type="molecule type" value="Genomic_DNA"/>
</dbReference>
<dbReference type="RefSeq" id="WP_009682427.1">
    <property type="nucleotide sequence ID" value="NZ_CP021134.1"/>
</dbReference>
<keyword evidence="13" id="KW-0411">Iron-sulfur</keyword>
<dbReference type="InterPro" id="IPR008333">
    <property type="entry name" value="Cbr1-like_FAD-bd_dom"/>
</dbReference>